<dbReference type="PROSITE" id="PS00211">
    <property type="entry name" value="ABC_TRANSPORTER_1"/>
    <property type="match status" value="1"/>
</dbReference>
<proteinExistence type="predicted"/>
<sequence length="275" mass="30000">MNALLMNEDGSFLSVSGLERSFPVPAGLWRKPERRMVLRGVDFALWPGERVALVGASGSGKTTLLRSLLAIDAPDCGHILCQCKPVRPAGMAELRWYRQSVQYIPQDPAASLDPRMTVRQQIAEPLRRLGVDCEHDVRIRESLERVGLGPELLLRRRNELSGGQAQRVAIARAIATRPAFLLADEPMSGLDLPIRRQVAAVLRDLSENQGTGLLIVSHDIVDVSRLCTRTVVMYDGAIVEDRPSAELLADPHHPAARGLVAAALPDAARLPAPQA</sequence>
<evidence type="ECO:0000256" key="3">
    <source>
        <dbReference type="ARBA" id="ARBA00022840"/>
    </source>
</evidence>
<dbReference type="RefSeq" id="WP_116222607.1">
    <property type="nucleotide sequence ID" value="NZ_CP038197.1"/>
</dbReference>
<dbReference type="SMART" id="SM00382">
    <property type="entry name" value="AAA"/>
    <property type="match status" value="1"/>
</dbReference>
<accession>A0A3D9XDL3</accession>
<reference evidence="5 6" key="1">
    <citation type="submission" date="2018-08" db="EMBL/GenBank/DDBJ databases">
        <title>Genomic Encyclopedia of Archaeal and Bacterial Type Strains, Phase II (KMG-II): from individual species to whole genera.</title>
        <authorList>
            <person name="Goeker M."/>
        </authorList>
    </citation>
    <scope>NUCLEOTIDE SEQUENCE [LARGE SCALE GENOMIC DNA]</scope>
    <source>
        <strain evidence="5 6">DSM 17099</strain>
    </source>
</reference>
<dbReference type="InterPro" id="IPR027417">
    <property type="entry name" value="P-loop_NTPase"/>
</dbReference>
<dbReference type="InterPro" id="IPR017871">
    <property type="entry name" value="ABC_transporter-like_CS"/>
</dbReference>
<dbReference type="GO" id="GO:0016887">
    <property type="term" value="F:ATP hydrolysis activity"/>
    <property type="evidence" value="ECO:0007669"/>
    <property type="project" value="InterPro"/>
</dbReference>
<dbReference type="GO" id="GO:0005524">
    <property type="term" value="F:ATP binding"/>
    <property type="evidence" value="ECO:0007669"/>
    <property type="project" value="UniProtKB-KW"/>
</dbReference>
<dbReference type="PROSITE" id="PS50893">
    <property type="entry name" value="ABC_TRANSPORTER_2"/>
    <property type="match status" value="1"/>
</dbReference>
<comment type="caution">
    <text evidence="5">The sequence shown here is derived from an EMBL/GenBank/DDBJ whole genome shotgun (WGS) entry which is preliminary data.</text>
</comment>
<evidence type="ECO:0000313" key="6">
    <source>
        <dbReference type="Proteomes" id="UP000256941"/>
    </source>
</evidence>
<dbReference type="InterPro" id="IPR003439">
    <property type="entry name" value="ABC_transporter-like_ATP-bd"/>
</dbReference>
<evidence type="ECO:0000313" key="5">
    <source>
        <dbReference type="EMBL" id="REF68627.1"/>
    </source>
</evidence>
<dbReference type="GO" id="GO:0055085">
    <property type="term" value="P:transmembrane transport"/>
    <property type="evidence" value="ECO:0007669"/>
    <property type="project" value="UniProtKB-ARBA"/>
</dbReference>
<dbReference type="Gene3D" id="3.40.50.300">
    <property type="entry name" value="P-loop containing nucleotide triphosphate hydrolases"/>
    <property type="match status" value="1"/>
</dbReference>
<evidence type="ECO:0000256" key="2">
    <source>
        <dbReference type="ARBA" id="ARBA00022741"/>
    </source>
</evidence>
<evidence type="ECO:0000256" key="1">
    <source>
        <dbReference type="ARBA" id="ARBA00022448"/>
    </source>
</evidence>
<evidence type="ECO:0000259" key="4">
    <source>
        <dbReference type="PROSITE" id="PS50893"/>
    </source>
</evidence>
<gene>
    <name evidence="5" type="ORF">BDD41_3693</name>
</gene>
<dbReference type="EMBL" id="QTUJ01000003">
    <property type="protein sequence ID" value="REF68627.1"/>
    <property type="molecule type" value="Genomic_DNA"/>
</dbReference>
<dbReference type="PANTHER" id="PTHR43776">
    <property type="entry name" value="TRANSPORT ATP-BINDING PROTEIN"/>
    <property type="match status" value="1"/>
</dbReference>
<dbReference type="InterPro" id="IPR003593">
    <property type="entry name" value="AAA+_ATPase"/>
</dbReference>
<dbReference type="Pfam" id="PF00005">
    <property type="entry name" value="ABC_tran"/>
    <property type="match status" value="1"/>
</dbReference>
<keyword evidence="1" id="KW-0813">Transport</keyword>
<feature type="domain" description="ABC transporter" evidence="4">
    <location>
        <begin position="13"/>
        <end position="260"/>
    </location>
</feature>
<dbReference type="CDD" id="cd03257">
    <property type="entry name" value="ABC_NikE_OppD_transporters"/>
    <property type="match status" value="1"/>
</dbReference>
<keyword evidence="3 5" id="KW-0067">ATP-binding</keyword>
<protein>
    <submittedName>
        <fullName evidence="5">Peptide/nickel transport system ATP-binding protein</fullName>
    </submittedName>
</protein>
<name>A0A3D9XDL3_PARVE</name>
<dbReference type="SUPFAM" id="SSF52540">
    <property type="entry name" value="P-loop containing nucleoside triphosphate hydrolases"/>
    <property type="match status" value="1"/>
</dbReference>
<organism evidence="5 6">
    <name type="scientific">Paracoccus versutus</name>
    <name type="common">Thiobacillus versutus</name>
    <dbReference type="NCBI Taxonomy" id="34007"/>
    <lineage>
        <taxon>Bacteria</taxon>
        <taxon>Pseudomonadati</taxon>
        <taxon>Pseudomonadota</taxon>
        <taxon>Alphaproteobacteria</taxon>
        <taxon>Rhodobacterales</taxon>
        <taxon>Paracoccaceae</taxon>
        <taxon>Paracoccus</taxon>
    </lineage>
</organism>
<dbReference type="InterPro" id="IPR050319">
    <property type="entry name" value="ABC_transp_ATP-bind"/>
</dbReference>
<keyword evidence="2" id="KW-0547">Nucleotide-binding</keyword>
<dbReference type="Proteomes" id="UP000256941">
    <property type="component" value="Unassembled WGS sequence"/>
</dbReference>
<dbReference type="AlphaFoldDB" id="A0A3D9XDL3"/>